<evidence type="ECO:0000313" key="3">
    <source>
        <dbReference type="Proteomes" id="UP000317557"/>
    </source>
</evidence>
<evidence type="ECO:0000256" key="1">
    <source>
        <dbReference type="SAM" id="MobiDB-lite"/>
    </source>
</evidence>
<organism evidence="2 3">
    <name type="scientific">Gracilimonas mengyeensis</name>
    <dbReference type="NCBI Taxonomy" id="1302730"/>
    <lineage>
        <taxon>Bacteria</taxon>
        <taxon>Pseudomonadati</taxon>
        <taxon>Balneolota</taxon>
        <taxon>Balneolia</taxon>
        <taxon>Balneolales</taxon>
        <taxon>Balneolaceae</taxon>
        <taxon>Gracilimonas</taxon>
    </lineage>
</organism>
<reference evidence="2 3" key="1">
    <citation type="submission" date="2017-05" db="EMBL/GenBank/DDBJ databases">
        <authorList>
            <person name="Varghese N."/>
            <person name="Submissions S."/>
        </authorList>
    </citation>
    <scope>NUCLEOTIDE SEQUENCE [LARGE SCALE GENOMIC DNA]</scope>
    <source>
        <strain evidence="2 3">DSM 21985</strain>
    </source>
</reference>
<sequence>MRNELAHEAREREANAPAAEHKIPIGTTLSGFYLHGGCLQTGVSKETQDMGEWKTKIWIFLKSGRLLVPDIFQEQVIGEAVGCFPEQSRLRISECHFFLLSQNQPASLEIVNYIIL</sequence>
<name>A0A521BCB9_9BACT</name>
<dbReference type="Proteomes" id="UP000317557">
    <property type="component" value="Unassembled WGS sequence"/>
</dbReference>
<dbReference type="EMBL" id="FXTP01000002">
    <property type="protein sequence ID" value="SMO44611.1"/>
    <property type="molecule type" value="Genomic_DNA"/>
</dbReference>
<accession>A0A521BCB9</accession>
<keyword evidence="3" id="KW-1185">Reference proteome</keyword>
<feature type="region of interest" description="Disordered" evidence="1">
    <location>
        <begin position="1"/>
        <end position="20"/>
    </location>
</feature>
<proteinExistence type="predicted"/>
<dbReference type="AlphaFoldDB" id="A0A521BCB9"/>
<protein>
    <submittedName>
        <fullName evidence="2">Uncharacterized protein</fullName>
    </submittedName>
</protein>
<gene>
    <name evidence="2" type="ORF">SAMN06265219_102166</name>
</gene>
<dbReference type="RefSeq" id="WP_142453181.1">
    <property type="nucleotide sequence ID" value="NZ_FXTP01000002.1"/>
</dbReference>
<evidence type="ECO:0000313" key="2">
    <source>
        <dbReference type="EMBL" id="SMO44611.1"/>
    </source>
</evidence>